<proteinExistence type="predicted"/>
<organism evidence="1 2">
    <name type="scientific">Halostreptopolyspora alba</name>
    <dbReference type="NCBI Taxonomy" id="2487137"/>
    <lineage>
        <taxon>Bacteria</taxon>
        <taxon>Bacillati</taxon>
        <taxon>Actinomycetota</taxon>
        <taxon>Actinomycetes</taxon>
        <taxon>Streptosporangiales</taxon>
        <taxon>Nocardiopsidaceae</taxon>
        <taxon>Halostreptopolyspora</taxon>
    </lineage>
</organism>
<protein>
    <submittedName>
        <fullName evidence="1">Uncharacterized protein</fullName>
    </submittedName>
</protein>
<sequence>MTTSSSYASSTGQCDEHERLTLHAEGIRERATKAMPWGPETVGLPPQVVENALLRINDVAFYANARQESIAFAELCLSLLELHHPRDGGGVTSGDAPPIQRCNCCMLRWPCPTIREMSRTLS</sequence>
<evidence type="ECO:0000313" key="1">
    <source>
        <dbReference type="EMBL" id="RNL80655.1"/>
    </source>
</evidence>
<dbReference type="EMBL" id="RJMB01000036">
    <property type="protein sequence ID" value="RNL80655.1"/>
    <property type="molecule type" value="Genomic_DNA"/>
</dbReference>
<name>A0A3N0DYH5_9ACTN</name>
<comment type="caution">
    <text evidence="1">The sequence shown here is derived from an EMBL/GenBank/DDBJ whole genome shotgun (WGS) entry which is preliminary data.</text>
</comment>
<reference evidence="1 2" key="1">
    <citation type="submission" date="2018-11" db="EMBL/GenBank/DDBJ databases">
        <title>The genome draft of YIM 96095.</title>
        <authorList>
            <person name="Tang S.-K."/>
            <person name="Chunyu W.-X."/>
            <person name="Feng Y.-Z."/>
        </authorList>
    </citation>
    <scope>NUCLEOTIDE SEQUENCE [LARGE SCALE GENOMIC DNA]</scope>
    <source>
        <strain evidence="1 2">YIM 96095</strain>
    </source>
</reference>
<dbReference type="AlphaFoldDB" id="A0A3N0DYH5"/>
<dbReference type="Proteomes" id="UP000269198">
    <property type="component" value="Unassembled WGS sequence"/>
</dbReference>
<keyword evidence="2" id="KW-1185">Reference proteome</keyword>
<dbReference type="RefSeq" id="WP_123203490.1">
    <property type="nucleotide sequence ID" value="NZ_RJMB01000036.1"/>
</dbReference>
<gene>
    <name evidence="1" type="ORF">EFW17_22670</name>
</gene>
<dbReference type="OrthoDB" id="3428976at2"/>
<evidence type="ECO:0000313" key="2">
    <source>
        <dbReference type="Proteomes" id="UP000269198"/>
    </source>
</evidence>
<accession>A0A3N0DYH5</accession>